<comment type="similarity">
    <text evidence="2">Belongs to the GTP-binding SRP family.</text>
</comment>
<dbReference type="NCBIfam" id="TIGR03499">
    <property type="entry name" value="FlhF"/>
    <property type="match status" value="1"/>
</dbReference>
<dbReference type="InterPro" id="IPR000897">
    <property type="entry name" value="SRP54_GTPase_dom"/>
</dbReference>
<keyword evidence="10" id="KW-0472">Membrane</keyword>
<dbReference type="SMART" id="SM00962">
    <property type="entry name" value="SRP54"/>
    <property type="match status" value="1"/>
</dbReference>
<keyword evidence="7" id="KW-1005">Bacterial flagellum biogenesis</keyword>
<evidence type="ECO:0000256" key="5">
    <source>
        <dbReference type="ARBA" id="ARBA00022475"/>
    </source>
</evidence>
<accession>A0AAP9YGX2</accession>
<keyword evidence="5" id="KW-1003">Cell membrane</keyword>
<dbReference type="InterPro" id="IPR027417">
    <property type="entry name" value="P-loop_NTPase"/>
</dbReference>
<dbReference type="GO" id="GO:0006614">
    <property type="term" value="P:SRP-dependent cotranslational protein targeting to membrane"/>
    <property type="evidence" value="ECO:0007669"/>
    <property type="project" value="UniProtKB-UniRule"/>
</dbReference>
<evidence type="ECO:0000256" key="9">
    <source>
        <dbReference type="ARBA" id="ARBA00023134"/>
    </source>
</evidence>
<evidence type="ECO:0000256" key="10">
    <source>
        <dbReference type="ARBA" id="ARBA00023136"/>
    </source>
</evidence>
<proteinExistence type="inferred from homology"/>
<evidence type="ECO:0000259" key="15">
    <source>
        <dbReference type="SMART" id="SM00382"/>
    </source>
</evidence>
<dbReference type="SMART" id="SM00382">
    <property type="entry name" value="AAA"/>
    <property type="match status" value="1"/>
</dbReference>
<keyword evidence="17" id="KW-0966">Cell projection</keyword>
<dbReference type="CDD" id="cd17873">
    <property type="entry name" value="FlhF"/>
    <property type="match status" value="1"/>
</dbReference>
<dbReference type="FunFam" id="3.40.50.300:FF:000695">
    <property type="entry name" value="Flagellar biosynthesis regulator FlhF"/>
    <property type="match status" value="1"/>
</dbReference>
<feature type="compositionally biased region" description="Low complexity" evidence="14">
    <location>
        <begin position="63"/>
        <end position="82"/>
    </location>
</feature>
<dbReference type="InterPro" id="IPR003593">
    <property type="entry name" value="AAA+_ATPase"/>
</dbReference>
<dbReference type="PANTHER" id="PTHR43134">
    <property type="entry name" value="SIGNAL RECOGNITION PARTICLE RECEPTOR SUBUNIT ALPHA"/>
    <property type="match status" value="1"/>
</dbReference>
<evidence type="ECO:0000256" key="7">
    <source>
        <dbReference type="ARBA" id="ARBA00022795"/>
    </source>
</evidence>
<keyword evidence="6" id="KW-0547">Nucleotide-binding</keyword>
<keyword evidence="9" id="KW-0342">GTP-binding</keyword>
<dbReference type="InterPro" id="IPR020006">
    <property type="entry name" value="FlhF"/>
</dbReference>
<reference evidence="17 18" key="1">
    <citation type="submission" date="2020-12" db="EMBL/GenBank/DDBJ databases">
        <title>Genomic Analysis and Response surface optimization of nitrogen-fixing conditions for A. chroococcum strain HR1, Isolation from rhizosphere soil.</title>
        <authorList>
            <person name="Li J."/>
            <person name="Yang H."/>
            <person name="Liu H."/>
            <person name="Wang C."/>
            <person name="Tian Y."/>
            <person name="Lu X.Y."/>
        </authorList>
    </citation>
    <scope>NUCLEOTIDE SEQUENCE [LARGE SCALE GENOMIC DNA]</scope>
    <source>
        <strain evidence="17 18">HR1</strain>
    </source>
</reference>
<comment type="function">
    <text evidence="12">Necessary for flagellar biosynthesis. May be involved in translocation of the flagellum.</text>
</comment>
<evidence type="ECO:0000313" key="17">
    <source>
        <dbReference type="EMBL" id="QQE90576.1"/>
    </source>
</evidence>
<dbReference type="GO" id="GO:0005047">
    <property type="term" value="F:signal recognition particle binding"/>
    <property type="evidence" value="ECO:0007669"/>
    <property type="project" value="TreeGrafter"/>
</dbReference>
<dbReference type="Pfam" id="PF00448">
    <property type="entry name" value="SRP54"/>
    <property type="match status" value="1"/>
</dbReference>
<evidence type="ECO:0000259" key="16">
    <source>
        <dbReference type="SMART" id="SM00962"/>
    </source>
</evidence>
<gene>
    <name evidence="17" type="primary">flhF</name>
    <name evidence="17" type="ORF">GKQ51_10045</name>
</gene>
<dbReference type="EMBL" id="CP066310">
    <property type="protein sequence ID" value="QQE90576.1"/>
    <property type="molecule type" value="Genomic_DNA"/>
</dbReference>
<dbReference type="InterPro" id="IPR047040">
    <property type="entry name" value="FlhF__GTPase_dom"/>
</dbReference>
<dbReference type="Gene3D" id="3.40.50.300">
    <property type="entry name" value="P-loop containing nucleotide triphosphate hydrolases"/>
    <property type="match status" value="1"/>
</dbReference>
<keyword evidence="17" id="KW-0282">Flagellum</keyword>
<keyword evidence="8" id="KW-0653">Protein transport</keyword>
<dbReference type="GO" id="GO:0044781">
    <property type="term" value="P:bacterial-type flagellum organization"/>
    <property type="evidence" value="ECO:0007669"/>
    <property type="project" value="UniProtKB-UniRule"/>
</dbReference>
<protein>
    <recommendedName>
        <fullName evidence="3 13">Flagellar biosynthesis protein FlhF</fullName>
    </recommendedName>
</protein>
<dbReference type="GO" id="GO:0005886">
    <property type="term" value="C:plasma membrane"/>
    <property type="evidence" value="ECO:0007669"/>
    <property type="project" value="UniProtKB-SubCell"/>
</dbReference>
<dbReference type="SUPFAM" id="SSF52540">
    <property type="entry name" value="P-loop containing nucleoside triphosphate hydrolases"/>
    <property type="match status" value="1"/>
</dbReference>
<evidence type="ECO:0000256" key="13">
    <source>
        <dbReference type="NCBIfam" id="TIGR03499"/>
    </source>
</evidence>
<evidence type="ECO:0000256" key="11">
    <source>
        <dbReference type="ARBA" id="ARBA00023225"/>
    </source>
</evidence>
<evidence type="ECO:0000256" key="6">
    <source>
        <dbReference type="ARBA" id="ARBA00022741"/>
    </source>
</evidence>
<dbReference type="GO" id="GO:0015031">
    <property type="term" value="P:protein transport"/>
    <property type="evidence" value="ECO:0007669"/>
    <property type="project" value="UniProtKB-KW"/>
</dbReference>
<evidence type="ECO:0000256" key="12">
    <source>
        <dbReference type="ARBA" id="ARBA00025337"/>
    </source>
</evidence>
<feature type="domain" description="SRP54-type proteins GTP-binding" evidence="16">
    <location>
        <begin position="189"/>
        <end position="387"/>
    </location>
</feature>
<evidence type="ECO:0000256" key="1">
    <source>
        <dbReference type="ARBA" id="ARBA00004413"/>
    </source>
</evidence>
<dbReference type="RefSeq" id="WP_198867873.1">
    <property type="nucleotide sequence ID" value="NZ_CP066310.1"/>
</dbReference>
<dbReference type="PANTHER" id="PTHR43134:SF3">
    <property type="entry name" value="FLAGELLAR BIOSYNTHESIS PROTEIN FLHF"/>
    <property type="match status" value="1"/>
</dbReference>
<dbReference type="GO" id="GO:0005525">
    <property type="term" value="F:GTP binding"/>
    <property type="evidence" value="ECO:0007669"/>
    <property type="project" value="UniProtKB-UniRule"/>
</dbReference>
<feature type="domain" description="AAA+ ATPase" evidence="15">
    <location>
        <begin position="188"/>
        <end position="341"/>
    </location>
</feature>
<keyword evidence="4" id="KW-0813">Transport</keyword>
<evidence type="ECO:0000256" key="14">
    <source>
        <dbReference type="SAM" id="MobiDB-lite"/>
    </source>
</evidence>
<organism evidence="17 18">
    <name type="scientific">Azotobacter chroococcum</name>
    <dbReference type="NCBI Taxonomy" id="353"/>
    <lineage>
        <taxon>Bacteria</taxon>
        <taxon>Pseudomonadati</taxon>
        <taxon>Pseudomonadota</taxon>
        <taxon>Gammaproteobacteria</taxon>
        <taxon>Pseudomonadales</taxon>
        <taxon>Pseudomonadaceae</taxon>
        <taxon>Azotobacter</taxon>
    </lineage>
</organism>
<evidence type="ECO:0000313" key="18">
    <source>
        <dbReference type="Proteomes" id="UP000596192"/>
    </source>
</evidence>
<evidence type="ECO:0000256" key="2">
    <source>
        <dbReference type="ARBA" id="ARBA00008531"/>
    </source>
</evidence>
<feature type="region of interest" description="Disordered" evidence="14">
    <location>
        <begin position="63"/>
        <end position="85"/>
    </location>
</feature>
<evidence type="ECO:0000256" key="3">
    <source>
        <dbReference type="ARBA" id="ARBA00014919"/>
    </source>
</evidence>
<evidence type="ECO:0000256" key="4">
    <source>
        <dbReference type="ARBA" id="ARBA00022448"/>
    </source>
</evidence>
<name>A0AAP9YGX2_9GAMM</name>
<sequence length="759" mass="81570">MSVRRFVAASSREAMRQVREFLGEDALILSSRPVAEGVEILALAEEEQQAVQAAAAAPAAPARPAAPADYRQAATAAQAGRPAAPPPAAADLDFAALGQRLLSEMQDMRALLDRRMQAPAASGGCRGPLRQRLLGAGFGPCLSDEILAGLPAELASGPAAAPALQAWLERQLEARLPVLEDEAGLLDEGWVIALVGPTGVGKTTTAAKLAARYVMRHGPGQVALISTDSFRIGAHEQLRIYARLLDVEVHTLAAVAPLEPLLAGLAGKRLIIIDTVGMSQRDRRLLTQINQLGAAGRPVRLMLLLNAACHGDTLEEVVGTYQRAALAAGTRLRDCIVSKCDEAARLGPVLDILMRHGLRLNYLSNGQQVPEDLQVAEARALLQQALAVSQPSPFVSDGEAEGAGWRLDSWARGLFGRGRSLAASFETLRRELDGFALLERAWRLAALPAGVQGERLARLLEVGDGESVDAGAPRQLLWGSGKPVPGVTWNMPLLSLDPEGRLQVRPWLAHRLPSGHEQRLDWAFERLKARRHLLPAAPEGGLLQALARLRSPWIGAARSGNRVEFQAERHSLARLADVAEPHDSLQLRHRGRPLWLELRHLPVGLRAAGERAGDALPWPVEAWFGTLRDGDSGQSLGQRHWLAWSPEPGRRALAEQADGVRLLLACDDLPALTLRAWQALGEVQGALQTELRLFLAAALAAGASRLDRSAEDWAMDLRARLAGLGGGRRLRGPAQQLDALLHLLAAGDAFRQLGGEFEP</sequence>
<dbReference type="AlphaFoldDB" id="A0AAP9YGX2"/>
<evidence type="ECO:0000256" key="8">
    <source>
        <dbReference type="ARBA" id="ARBA00022927"/>
    </source>
</evidence>
<keyword evidence="11" id="KW-1006">Bacterial flagellum protein export</keyword>
<dbReference type="GO" id="GO:0003924">
    <property type="term" value="F:GTPase activity"/>
    <property type="evidence" value="ECO:0007669"/>
    <property type="project" value="UniProtKB-UniRule"/>
</dbReference>
<dbReference type="Proteomes" id="UP000596192">
    <property type="component" value="Chromosome"/>
</dbReference>
<comment type="subcellular location">
    <subcellularLocation>
        <location evidence="1">Cell membrane</location>
        <topology evidence="1">Peripheral membrane protein</topology>
        <orientation evidence="1">Cytoplasmic side</orientation>
    </subcellularLocation>
</comment>
<keyword evidence="17" id="KW-0969">Cilium</keyword>